<name>A0A0B2A494_9MICO</name>
<feature type="transmembrane region" description="Helical" evidence="1">
    <location>
        <begin position="87"/>
        <end position="106"/>
    </location>
</feature>
<dbReference type="RefSeq" id="WP_039401502.1">
    <property type="nucleotide sequence ID" value="NZ_JTDK01000015.1"/>
</dbReference>
<proteinExistence type="predicted"/>
<evidence type="ECO:0008006" key="4">
    <source>
        <dbReference type="Google" id="ProtNLM"/>
    </source>
</evidence>
<dbReference type="AlphaFoldDB" id="A0A0B2A494"/>
<keyword evidence="1" id="KW-0472">Membrane</keyword>
<dbReference type="EMBL" id="JTDK01000015">
    <property type="protein sequence ID" value="KHK96408.1"/>
    <property type="molecule type" value="Genomic_DNA"/>
</dbReference>
<keyword evidence="1" id="KW-0812">Transmembrane</keyword>
<comment type="caution">
    <text evidence="2">The sequence shown here is derived from an EMBL/GenBank/DDBJ whole genome shotgun (WGS) entry which is preliminary data.</text>
</comment>
<dbReference type="InterPro" id="IPR007404">
    <property type="entry name" value="YdjM-like"/>
</dbReference>
<feature type="transmembrane region" description="Helical" evidence="1">
    <location>
        <begin position="112"/>
        <end position="133"/>
    </location>
</feature>
<evidence type="ECO:0000313" key="3">
    <source>
        <dbReference type="Proteomes" id="UP000031030"/>
    </source>
</evidence>
<feature type="transmembrane region" description="Helical" evidence="1">
    <location>
        <begin position="230"/>
        <end position="252"/>
    </location>
</feature>
<dbReference type="STRING" id="1348253.LK09_15725"/>
<protein>
    <recommendedName>
        <fullName evidence="4">Hydrolase</fullName>
    </recommendedName>
</protein>
<keyword evidence="1" id="KW-1133">Transmembrane helix</keyword>
<dbReference type="Pfam" id="PF04307">
    <property type="entry name" value="YdjM"/>
    <property type="match status" value="1"/>
</dbReference>
<evidence type="ECO:0000256" key="1">
    <source>
        <dbReference type="SAM" id="Phobius"/>
    </source>
</evidence>
<sequence length="258" mass="26683">MMGTAHAVSGAAAWVAVTATALPALGLYPLTPGAVILGTVVCAGAALLPDADHHSATIAHSVPVLGGAVTDVVEAVSGGHRHGMHSLLAVVGTIAATLGLGLLHWTPEGWDHSLQLGSALAVMACIAFALKVLTVVRAWLLAWVIGAFVAGGILLWAPTQFGWLPLCVGLGFAVHLLGDALTIEGVPLLWPVNPRPPRVLTEIPVLRDVWKHNGYLALPLLGHAGSRREWMLMLLLAGYALWGVGASAVLLADVGWPT</sequence>
<evidence type="ECO:0000313" key="2">
    <source>
        <dbReference type="EMBL" id="KHK96408.1"/>
    </source>
</evidence>
<feature type="transmembrane region" description="Helical" evidence="1">
    <location>
        <begin position="163"/>
        <end position="190"/>
    </location>
</feature>
<organism evidence="2 3">
    <name type="scientific">Microbacterium mangrovi</name>
    <dbReference type="NCBI Taxonomy" id="1348253"/>
    <lineage>
        <taxon>Bacteria</taxon>
        <taxon>Bacillati</taxon>
        <taxon>Actinomycetota</taxon>
        <taxon>Actinomycetes</taxon>
        <taxon>Micrococcales</taxon>
        <taxon>Microbacteriaceae</taxon>
        <taxon>Microbacterium</taxon>
    </lineage>
</organism>
<gene>
    <name evidence="2" type="ORF">LK09_15725</name>
</gene>
<dbReference type="Proteomes" id="UP000031030">
    <property type="component" value="Unassembled WGS sequence"/>
</dbReference>
<accession>A0A0B2A494</accession>
<keyword evidence="3" id="KW-1185">Reference proteome</keyword>
<reference evidence="2 3" key="1">
    <citation type="submission" date="2014-11" db="EMBL/GenBank/DDBJ databases">
        <title>Genome sequence of Microbacterium mangrovi MUSC 115(T).</title>
        <authorList>
            <person name="Lee L.-H."/>
        </authorList>
    </citation>
    <scope>NUCLEOTIDE SEQUENCE [LARGE SCALE GENOMIC DNA]</scope>
    <source>
        <strain evidence="2 3">MUSC 115</strain>
    </source>
</reference>
<feature type="transmembrane region" description="Helical" evidence="1">
    <location>
        <begin position="140"/>
        <end position="157"/>
    </location>
</feature>